<dbReference type="EMBL" id="QKZS01000048">
    <property type="protein sequence ID" value="PZX46537.1"/>
    <property type="molecule type" value="Genomic_DNA"/>
</dbReference>
<gene>
    <name evidence="1" type="ORF">LX76_04628</name>
</gene>
<evidence type="ECO:0000313" key="1">
    <source>
        <dbReference type="EMBL" id="PZX46537.1"/>
    </source>
</evidence>
<sequence length="188" mass="21444">MPRDPNQLLVNAMRCLTAADVLLGSADYGADRKTFLLPVTLTIGNGLELLFKYNLVLQGHTLALLRERYDRDVFRLWKQPENAAIRLMALGNFAHAVAALPDEFIRAHHHRYGKPIAELEHYLMTLARVLQSMKLRAPAESKDLTCCPWLLLDTFMPIASLQTLNPKWLTPDHFRIGGFREQLKNLDI</sequence>
<dbReference type="Proteomes" id="UP000249538">
    <property type="component" value="Unassembled WGS sequence"/>
</dbReference>
<comment type="caution">
    <text evidence="1">The sequence shown here is derived from an EMBL/GenBank/DDBJ whole genome shotgun (WGS) entry which is preliminary data.</text>
</comment>
<evidence type="ECO:0000313" key="2">
    <source>
        <dbReference type="Proteomes" id="UP000249538"/>
    </source>
</evidence>
<dbReference type="RefSeq" id="WP_111467635.1">
    <property type="nucleotide sequence ID" value="NZ_QKZS01000048.1"/>
</dbReference>
<organism evidence="1 2">
    <name type="scientific">Cereibacter changlensis</name>
    <dbReference type="NCBI Taxonomy" id="402884"/>
    <lineage>
        <taxon>Bacteria</taxon>
        <taxon>Pseudomonadati</taxon>
        <taxon>Pseudomonadota</taxon>
        <taxon>Alphaproteobacteria</taxon>
        <taxon>Rhodobacterales</taxon>
        <taxon>Paracoccaceae</taxon>
        <taxon>Cereibacter</taxon>
    </lineage>
</organism>
<dbReference type="AlphaFoldDB" id="A0A2W7QRT6"/>
<name>A0A2W7QRT6_9RHOB</name>
<proteinExistence type="predicted"/>
<accession>A0A2W7QRT6</accession>
<reference evidence="1 2" key="1">
    <citation type="submission" date="2018-06" db="EMBL/GenBank/DDBJ databases">
        <title>Genomic Encyclopedia of Archaeal and Bacterial Type Strains, Phase II (KMG-II): from individual species to whole genera.</title>
        <authorList>
            <person name="Goeker M."/>
        </authorList>
    </citation>
    <scope>NUCLEOTIDE SEQUENCE [LARGE SCALE GENOMIC DNA]</scope>
    <source>
        <strain evidence="1 2">DSM 18774</strain>
    </source>
</reference>
<protein>
    <submittedName>
        <fullName evidence="1">Uncharacterized protein</fullName>
    </submittedName>
</protein>